<feature type="compositionally biased region" description="Low complexity" evidence="1">
    <location>
        <begin position="155"/>
        <end position="171"/>
    </location>
</feature>
<dbReference type="KEGG" id="pvp:111735576"/>
<feature type="compositionally biased region" description="Low complexity" evidence="1">
    <location>
        <begin position="179"/>
        <end position="195"/>
    </location>
</feature>
<dbReference type="GeneID" id="111735576"/>
<feature type="compositionally biased region" description="Low complexity" evidence="1">
    <location>
        <begin position="244"/>
        <end position="253"/>
    </location>
</feature>
<dbReference type="RefSeq" id="XP_023382839.1">
    <property type="nucleotide sequence ID" value="XM_023527071.1"/>
</dbReference>
<gene>
    <name evidence="3" type="primary">LOC111735576</name>
</gene>
<dbReference type="AlphaFoldDB" id="A0A6P6C657"/>
<feature type="non-terminal residue" evidence="3">
    <location>
        <position position="277"/>
    </location>
</feature>
<evidence type="ECO:0000313" key="3">
    <source>
        <dbReference type="RefSeq" id="XP_023382839.1"/>
    </source>
</evidence>
<dbReference type="Proteomes" id="UP000515202">
    <property type="component" value="Unplaced"/>
</dbReference>
<feature type="region of interest" description="Disordered" evidence="1">
    <location>
        <begin position="244"/>
        <end position="277"/>
    </location>
</feature>
<organism evidence="2 3">
    <name type="scientific">Pteropus vampyrus</name>
    <name type="common">Large flying fox</name>
    <dbReference type="NCBI Taxonomy" id="132908"/>
    <lineage>
        <taxon>Eukaryota</taxon>
        <taxon>Metazoa</taxon>
        <taxon>Chordata</taxon>
        <taxon>Craniata</taxon>
        <taxon>Vertebrata</taxon>
        <taxon>Euteleostomi</taxon>
        <taxon>Mammalia</taxon>
        <taxon>Eutheria</taxon>
        <taxon>Laurasiatheria</taxon>
        <taxon>Chiroptera</taxon>
        <taxon>Yinpterochiroptera</taxon>
        <taxon>Pteropodoidea</taxon>
        <taxon>Pteropodidae</taxon>
        <taxon>Pteropodinae</taxon>
        <taxon>Pteropus</taxon>
    </lineage>
</organism>
<sequence length="277" mass="28054">MLQTTAPRRGGASREPSLREQRASPSCPHPPAAGAVTSRLLGRRMATPETWLFISILNEGSPKLKYASSPISLTRDCAPFPPPPRAAREGAPASPALGVPHGRGVPHECALPYSTPVPRRANPHGRPGKRRGWVSTRGLRVRCGARNPGPPSCVGSPGAPGSGEASRSRPAPAAPGRPGPRTRAAGKLAAPAGCAQPPGLKAPRSEAGGGAGAPAADRAACLPGSHRVPPPPAALLALRELAGPGARGSAGLSARRRRGAGMAGGARSSRARLGGRR</sequence>
<reference evidence="3" key="1">
    <citation type="submission" date="2025-08" db="UniProtKB">
        <authorList>
            <consortium name="RefSeq"/>
        </authorList>
    </citation>
    <scope>IDENTIFICATION</scope>
    <source>
        <tissue evidence="3">Kidney</tissue>
    </source>
</reference>
<feature type="region of interest" description="Disordered" evidence="1">
    <location>
        <begin position="79"/>
        <end position="231"/>
    </location>
</feature>
<feature type="region of interest" description="Disordered" evidence="1">
    <location>
        <begin position="1"/>
        <end position="34"/>
    </location>
</feature>
<proteinExistence type="predicted"/>
<keyword evidence="2" id="KW-1185">Reference proteome</keyword>
<evidence type="ECO:0000313" key="2">
    <source>
        <dbReference type="Proteomes" id="UP000515202"/>
    </source>
</evidence>
<name>A0A6P6C657_PTEVA</name>
<evidence type="ECO:0000256" key="1">
    <source>
        <dbReference type="SAM" id="MobiDB-lite"/>
    </source>
</evidence>
<feature type="compositionally biased region" description="Basic residues" evidence="1">
    <location>
        <begin position="121"/>
        <end position="132"/>
    </location>
</feature>
<accession>A0A6P6C657</accession>
<protein>
    <submittedName>
        <fullName evidence="3">Uncharacterized protein LOC111735576</fullName>
    </submittedName>
</protein>